<reference evidence="4 5" key="1">
    <citation type="journal article" date="2014" name="BMC Genomics">
        <title>Oil accumulation mechanisms of the oleaginous microalga Chlorella protothecoides revealed through its genome, transcriptomes, and proteomes.</title>
        <authorList>
            <person name="Gao C."/>
            <person name="Wang Y."/>
            <person name="Shen Y."/>
            <person name="Yan D."/>
            <person name="He X."/>
            <person name="Dai J."/>
            <person name="Wu Q."/>
        </authorList>
    </citation>
    <scope>NUCLEOTIDE SEQUENCE [LARGE SCALE GENOMIC DNA]</scope>
    <source>
        <strain evidence="4 5">0710</strain>
    </source>
</reference>
<keyword evidence="2" id="KW-0812">Transmembrane</keyword>
<feature type="transmembrane region" description="Helical" evidence="2">
    <location>
        <begin position="320"/>
        <end position="337"/>
    </location>
</feature>
<keyword evidence="5" id="KW-1185">Reference proteome</keyword>
<dbReference type="Gene3D" id="3.10.110.10">
    <property type="entry name" value="Ubiquitin Conjugating Enzyme"/>
    <property type="match status" value="1"/>
</dbReference>
<keyword evidence="2" id="KW-1133">Transmembrane helix</keyword>
<dbReference type="InterPro" id="IPR016135">
    <property type="entry name" value="UBQ-conjugating_enzyme/RWD"/>
</dbReference>
<proteinExistence type="predicted"/>
<feature type="domain" description="UBC core" evidence="3">
    <location>
        <begin position="9"/>
        <end position="165"/>
    </location>
</feature>
<dbReference type="SMART" id="SM00212">
    <property type="entry name" value="UBCc"/>
    <property type="match status" value="1"/>
</dbReference>
<protein>
    <submittedName>
        <fullName evidence="4">Ubiquitin-conjugating enzyme E2 32</fullName>
    </submittedName>
</protein>
<dbReference type="PROSITE" id="PS50127">
    <property type="entry name" value="UBC_2"/>
    <property type="match status" value="1"/>
</dbReference>
<evidence type="ECO:0000256" key="1">
    <source>
        <dbReference type="SAM" id="MobiDB-lite"/>
    </source>
</evidence>
<evidence type="ECO:0000259" key="3">
    <source>
        <dbReference type="PROSITE" id="PS50127"/>
    </source>
</evidence>
<dbReference type="Proteomes" id="UP000028924">
    <property type="component" value="Unassembled WGS sequence"/>
</dbReference>
<feature type="compositionally biased region" description="Low complexity" evidence="1">
    <location>
        <begin position="270"/>
        <end position="282"/>
    </location>
</feature>
<gene>
    <name evidence="4" type="ORF">F751_2334</name>
</gene>
<keyword evidence="2" id="KW-0472">Membrane</keyword>
<dbReference type="AlphaFoldDB" id="A0A087SFW2"/>
<dbReference type="InterPro" id="IPR000608">
    <property type="entry name" value="UBC"/>
</dbReference>
<feature type="region of interest" description="Disordered" evidence="1">
    <location>
        <begin position="183"/>
        <end position="295"/>
    </location>
</feature>
<dbReference type="GeneID" id="23613725"/>
<evidence type="ECO:0000256" key="2">
    <source>
        <dbReference type="SAM" id="Phobius"/>
    </source>
</evidence>
<accession>A0A087SFW2</accession>
<dbReference type="eggNOG" id="KOG0428">
    <property type="taxonomic scope" value="Eukaryota"/>
</dbReference>
<organism evidence="4 5">
    <name type="scientific">Auxenochlorella protothecoides</name>
    <name type="common">Green microalga</name>
    <name type="synonym">Chlorella protothecoides</name>
    <dbReference type="NCBI Taxonomy" id="3075"/>
    <lineage>
        <taxon>Eukaryota</taxon>
        <taxon>Viridiplantae</taxon>
        <taxon>Chlorophyta</taxon>
        <taxon>core chlorophytes</taxon>
        <taxon>Trebouxiophyceae</taxon>
        <taxon>Chlorellales</taxon>
        <taxon>Chlorellaceae</taxon>
        <taxon>Auxenochlorella</taxon>
    </lineage>
</organism>
<evidence type="ECO:0000313" key="5">
    <source>
        <dbReference type="Proteomes" id="UP000028924"/>
    </source>
</evidence>
<dbReference type="KEGG" id="apro:F751_2334"/>
<feature type="compositionally biased region" description="Low complexity" evidence="1">
    <location>
        <begin position="188"/>
        <end position="224"/>
    </location>
</feature>
<evidence type="ECO:0000313" key="4">
    <source>
        <dbReference type="EMBL" id="KFM24616.1"/>
    </source>
</evidence>
<name>A0A087SFW2_AUXPR</name>
<dbReference type="EMBL" id="KL662109">
    <property type="protein sequence ID" value="KFM24616.1"/>
    <property type="molecule type" value="Genomic_DNA"/>
</dbReference>
<dbReference type="SUPFAM" id="SSF54495">
    <property type="entry name" value="UBC-like"/>
    <property type="match status" value="1"/>
</dbReference>
<dbReference type="CDD" id="cd23799">
    <property type="entry name" value="UBCc_UBE2J"/>
    <property type="match status" value="1"/>
</dbReference>
<dbReference type="PANTHER" id="PTHR24067">
    <property type="entry name" value="UBIQUITIN-CONJUGATING ENZYME E2"/>
    <property type="match status" value="1"/>
</dbReference>
<dbReference type="Pfam" id="PF00179">
    <property type="entry name" value="UQ_con"/>
    <property type="match status" value="1"/>
</dbReference>
<dbReference type="OrthoDB" id="1158011at2759"/>
<dbReference type="InterPro" id="IPR050113">
    <property type="entry name" value="Ub_conjugating_enzyme"/>
</dbReference>
<sequence>MQGWNARNPAVKRILQELRECQQDDNPDVLATAAEENLFEWHFAIRGAWDSDFAGGIYHGRILLPADYPFKPPSFVMATPSGRWEVGTKICLSISSHHPESWQPSWSVRAALVALRAFMQTPAGGAVGAVDASPEARRALAQDSRAWVPRSSSATTQEQLNGLHASMLAAEAGSRALHLAQVGSEQRAGPAAPSQDGAGPAAADDVAATASAQADAAAAQAAASESTRPGVVSPAAAAPEASEPEDDARGVGADRAEPEVRTTVDHQALPPSGAAAAAARSPSPDPRPEVVAPPPFPAFLRMADAPSLHHRTPPLGEDRGLTYLALLLVLCILAIMVRKVFLVMHVDTDEVYYSFQRTPVVEL</sequence>
<feature type="compositionally biased region" description="Basic and acidic residues" evidence="1">
    <location>
        <begin position="247"/>
        <end position="264"/>
    </location>
</feature>
<dbReference type="STRING" id="3075.A0A087SFW2"/>
<dbReference type="RefSeq" id="XP_011397504.1">
    <property type="nucleotide sequence ID" value="XM_011399202.1"/>
</dbReference>